<comment type="caution">
    <text evidence="2">The sequence shown here is derived from an EMBL/GenBank/DDBJ whole genome shotgun (WGS) entry which is preliminary data.</text>
</comment>
<evidence type="ECO:0000313" key="3">
    <source>
        <dbReference type="Proteomes" id="UP000248764"/>
    </source>
</evidence>
<dbReference type="PANTHER" id="PTHR43685">
    <property type="entry name" value="GLYCOSYLTRANSFERASE"/>
    <property type="match status" value="1"/>
</dbReference>
<evidence type="ECO:0000259" key="1">
    <source>
        <dbReference type="Pfam" id="PF00535"/>
    </source>
</evidence>
<gene>
    <name evidence="2" type="primary">mftF</name>
    <name evidence="2" type="ORF">C1I92_30730</name>
</gene>
<feature type="domain" description="Glycosyltransferase 2-like" evidence="1">
    <location>
        <begin position="108"/>
        <end position="233"/>
    </location>
</feature>
<proteinExistence type="predicted"/>
<dbReference type="NCBIfam" id="TIGR03965">
    <property type="entry name" value="mycofact_glyco"/>
    <property type="match status" value="1"/>
</dbReference>
<dbReference type="AlphaFoldDB" id="A0A2W2C164"/>
<reference evidence="2 3" key="1">
    <citation type="submission" date="2018-01" db="EMBL/GenBank/DDBJ databases">
        <title>Draft genome sequence of Jiangella sp. GTF31.</title>
        <authorList>
            <person name="Sahin N."/>
            <person name="Ay H."/>
            <person name="Saygin H."/>
        </authorList>
    </citation>
    <scope>NUCLEOTIDE SEQUENCE [LARGE SCALE GENOMIC DNA]</scope>
    <source>
        <strain evidence="2 3">GTF31</strain>
    </source>
</reference>
<keyword evidence="2" id="KW-0808">Transferase</keyword>
<dbReference type="PANTHER" id="PTHR43685:SF2">
    <property type="entry name" value="GLYCOSYLTRANSFERASE 2-LIKE DOMAIN-CONTAINING PROTEIN"/>
    <property type="match status" value="1"/>
</dbReference>
<evidence type="ECO:0000313" key="2">
    <source>
        <dbReference type="EMBL" id="PZF79516.1"/>
    </source>
</evidence>
<dbReference type="SUPFAM" id="SSF53448">
    <property type="entry name" value="Nucleotide-diphospho-sugar transferases"/>
    <property type="match status" value="1"/>
</dbReference>
<keyword evidence="3" id="KW-1185">Reference proteome</keyword>
<protein>
    <submittedName>
        <fullName evidence="2">Mycofactocin system glycosyltransferase</fullName>
    </submittedName>
</protein>
<dbReference type="GO" id="GO:0016740">
    <property type="term" value="F:transferase activity"/>
    <property type="evidence" value="ECO:0007669"/>
    <property type="project" value="UniProtKB-KW"/>
</dbReference>
<name>A0A2W2C164_9ACTN</name>
<dbReference type="InterPro" id="IPR029044">
    <property type="entry name" value="Nucleotide-diphossugar_trans"/>
</dbReference>
<dbReference type="InterPro" id="IPR001173">
    <property type="entry name" value="Glyco_trans_2-like"/>
</dbReference>
<dbReference type="EMBL" id="POTW01000133">
    <property type="protein sequence ID" value="PZF79516.1"/>
    <property type="molecule type" value="Genomic_DNA"/>
</dbReference>
<accession>A0A2W2C164</accession>
<sequence>MARARGRRPERAARVRPAHARRAVRVVTLPADFGVALDPGAWLDGGVLFGGTPFRVVTLSAAQRATVDRWLAGGRIGSDGVLARALVAAGLALPLPPEPARDAWPRVSVVIPVRDRPRQLARLLSALGSSDDAVHEVIVVDDASADAAAHAAAAASGGARLIRLDRQQRAPGARNAGAAVATGDVLAFVDSDCVPEAGWLAALLPHFADPEVAAVAPRVVALETGRRGWLDRYEEHRAPYDRGASPGLVRPGGRIPFVPTATVLVRAAHFPGFDTSLRGGEDVDLAWRLTSAGRAVRYEPAARVAHEHLTAPRAFAGRRVYYGRTAAPLARRHPGAARPLAMSPWTAAAWAAVALRRPVAAAAITGAACALLARELRGVVADPVRTAVRLAGGGTLRAGEAVADAVVRTWWPATLAAGVLVPRLRPALAAAVVVPAVLEWRRQRPDLDPVRWLLTRRLDDAAYGWGVWSGALAAGEPDPLRPDLGWRLRVVSADELIGVGGGGGGCAGSASRR</sequence>
<dbReference type="Gene3D" id="3.90.550.10">
    <property type="entry name" value="Spore Coat Polysaccharide Biosynthesis Protein SpsA, Chain A"/>
    <property type="match status" value="1"/>
</dbReference>
<organism evidence="2 3">
    <name type="scientific">Jiangella anatolica</name>
    <dbReference type="NCBI Taxonomy" id="2670374"/>
    <lineage>
        <taxon>Bacteria</taxon>
        <taxon>Bacillati</taxon>
        <taxon>Actinomycetota</taxon>
        <taxon>Actinomycetes</taxon>
        <taxon>Jiangellales</taxon>
        <taxon>Jiangellaceae</taxon>
        <taxon>Jiangella</taxon>
    </lineage>
</organism>
<dbReference type="Pfam" id="PF00535">
    <property type="entry name" value="Glycos_transf_2"/>
    <property type="match status" value="1"/>
</dbReference>
<dbReference type="InterPro" id="IPR050834">
    <property type="entry name" value="Glycosyltransf_2"/>
</dbReference>
<dbReference type="Proteomes" id="UP000248764">
    <property type="component" value="Unassembled WGS sequence"/>
</dbReference>
<dbReference type="InterPro" id="IPR023981">
    <property type="entry name" value="MftF"/>
</dbReference>